<dbReference type="InterPro" id="IPR051393">
    <property type="entry name" value="ABC_transporter_permease"/>
</dbReference>
<evidence type="ECO:0000256" key="1">
    <source>
        <dbReference type="ARBA" id="ARBA00004651"/>
    </source>
</evidence>
<comment type="caution">
    <text evidence="9">The sequence shown here is derived from an EMBL/GenBank/DDBJ whole genome shotgun (WGS) entry which is preliminary data.</text>
</comment>
<evidence type="ECO:0000313" key="10">
    <source>
        <dbReference type="Proteomes" id="UP000292027"/>
    </source>
</evidence>
<evidence type="ECO:0000313" key="9">
    <source>
        <dbReference type="EMBL" id="RZU10533.1"/>
    </source>
</evidence>
<evidence type="ECO:0000256" key="3">
    <source>
        <dbReference type="ARBA" id="ARBA00022475"/>
    </source>
</evidence>
<dbReference type="OrthoDB" id="9804439at2"/>
<dbReference type="GO" id="GO:0055085">
    <property type="term" value="P:transmembrane transport"/>
    <property type="evidence" value="ECO:0007669"/>
    <property type="project" value="InterPro"/>
</dbReference>
<dbReference type="PANTHER" id="PTHR30193">
    <property type="entry name" value="ABC TRANSPORTER PERMEASE PROTEIN"/>
    <property type="match status" value="1"/>
</dbReference>
<dbReference type="AlphaFoldDB" id="A0A4Q7WLF6"/>
<organism evidence="9 10">
    <name type="scientific">Kribbella rubisoli</name>
    <dbReference type="NCBI Taxonomy" id="3075929"/>
    <lineage>
        <taxon>Bacteria</taxon>
        <taxon>Bacillati</taxon>
        <taxon>Actinomycetota</taxon>
        <taxon>Actinomycetes</taxon>
        <taxon>Propionibacteriales</taxon>
        <taxon>Kribbellaceae</taxon>
        <taxon>Kribbella</taxon>
    </lineage>
</organism>
<comment type="subcellular location">
    <subcellularLocation>
        <location evidence="1 7">Cell membrane</location>
        <topology evidence="1 7">Multi-pass membrane protein</topology>
    </subcellularLocation>
</comment>
<feature type="transmembrane region" description="Helical" evidence="7">
    <location>
        <begin position="287"/>
        <end position="305"/>
    </location>
</feature>
<dbReference type="InterPro" id="IPR035906">
    <property type="entry name" value="MetI-like_sf"/>
</dbReference>
<feature type="transmembrane region" description="Helical" evidence="7">
    <location>
        <begin position="127"/>
        <end position="147"/>
    </location>
</feature>
<feature type="transmembrane region" description="Helical" evidence="7">
    <location>
        <begin position="221"/>
        <end position="242"/>
    </location>
</feature>
<keyword evidence="2 7" id="KW-0813">Transport</keyword>
<evidence type="ECO:0000256" key="6">
    <source>
        <dbReference type="ARBA" id="ARBA00023136"/>
    </source>
</evidence>
<evidence type="ECO:0000256" key="5">
    <source>
        <dbReference type="ARBA" id="ARBA00022989"/>
    </source>
</evidence>
<proteinExistence type="inferred from homology"/>
<protein>
    <submittedName>
        <fullName evidence="9">Carbohydrate ABC transporter membrane protein 1 (CUT1 family)</fullName>
    </submittedName>
</protein>
<evidence type="ECO:0000256" key="4">
    <source>
        <dbReference type="ARBA" id="ARBA00022692"/>
    </source>
</evidence>
<dbReference type="Pfam" id="PF00528">
    <property type="entry name" value="BPD_transp_1"/>
    <property type="match status" value="1"/>
</dbReference>
<dbReference type="InterPro" id="IPR000515">
    <property type="entry name" value="MetI-like"/>
</dbReference>
<feature type="transmembrane region" description="Helical" evidence="7">
    <location>
        <begin position="174"/>
        <end position="200"/>
    </location>
</feature>
<dbReference type="GO" id="GO:0005886">
    <property type="term" value="C:plasma membrane"/>
    <property type="evidence" value="ECO:0007669"/>
    <property type="project" value="UniProtKB-SubCell"/>
</dbReference>
<reference evidence="9 10" key="1">
    <citation type="journal article" date="2015" name="Stand. Genomic Sci.">
        <title>Genomic Encyclopedia of Bacterial and Archaeal Type Strains, Phase III: the genomes of soil and plant-associated and newly described type strains.</title>
        <authorList>
            <person name="Whitman W.B."/>
            <person name="Woyke T."/>
            <person name="Klenk H.P."/>
            <person name="Zhou Y."/>
            <person name="Lilburn T.G."/>
            <person name="Beck B.J."/>
            <person name="De Vos P."/>
            <person name="Vandamme P."/>
            <person name="Eisen J.A."/>
            <person name="Garrity G."/>
            <person name="Hugenholtz P."/>
            <person name="Kyrpides N.C."/>
        </authorList>
    </citation>
    <scope>NUCLEOTIDE SEQUENCE [LARGE SCALE GENOMIC DNA]</scope>
    <source>
        <strain evidence="9 10">VKM Ac-2540</strain>
    </source>
</reference>
<evidence type="ECO:0000259" key="8">
    <source>
        <dbReference type="PROSITE" id="PS50928"/>
    </source>
</evidence>
<dbReference type="EMBL" id="SHKR01000016">
    <property type="protein sequence ID" value="RZU10533.1"/>
    <property type="molecule type" value="Genomic_DNA"/>
</dbReference>
<gene>
    <name evidence="9" type="ORF">EV645_6997</name>
</gene>
<evidence type="ECO:0000256" key="7">
    <source>
        <dbReference type="RuleBase" id="RU363032"/>
    </source>
</evidence>
<dbReference type="PANTHER" id="PTHR30193:SF37">
    <property type="entry name" value="INNER MEMBRANE ABC TRANSPORTER PERMEASE PROTEIN YCJO"/>
    <property type="match status" value="1"/>
</dbReference>
<accession>A0A4Q7WLF6</accession>
<dbReference type="Gene3D" id="1.10.3720.10">
    <property type="entry name" value="MetI-like"/>
    <property type="match status" value="1"/>
</dbReference>
<evidence type="ECO:0000256" key="2">
    <source>
        <dbReference type="ARBA" id="ARBA00022448"/>
    </source>
</evidence>
<dbReference type="SUPFAM" id="SSF161098">
    <property type="entry name" value="MetI-like"/>
    <property type="match status" value="1"/>
</dbReference>
<dbReference type="Proteomes" id="UP000292027">
    <property type="component" value="Unassembled WGS sequence"/>
</dbReference>
<comment type="similarity">
    <text evidence="7">Belongs to the binding-protein-dependent transport system permease family.</text>
</comment>
<sequence>MRSVAITSVKPRERSKARPAASAAGSKVYRPYSNWFYLPTAIIYGVLFLVPTFASLYFSLTRWSLFESKFIGLDNFKLFFQEPALVKGFTNTLIYAVITSGSKVVLGLLLAVLLTSQIVARGYLRSVVFFPVLVSTIGVGLTFTVLMNPEKGLINESLGLLGISGPGWLTDPKWALLSVAAVDVWKGVGLATLIYIAGIVSIPREYIEAARVDGATSWQQFWRIVLPLSRPATVTVIILSLIGGLRSFDLIWAMTRGGPGFTSDVIASVIYKQYQAGFYGLSTAGNVVLFITVTAIILPLSWFLNRKEVDL</sequence>
<feature type="transmembrane region" description="Helical" evidence="7">
    <location>
        <begin position="93"/>
        <end position="115"/>
    </location>
</feature>
<feature type="domain" description="ABC transmembrane type-1" evidence="8">
    <location>
        <begin position="89"/>
        <end position="300"/>
    </location>
</feature>
<dbReference type="PROSITE" id="PS50928">
    <property type="entry name" value="ABC_TM1"/>
    <property type="match status" value="1"/>
</dbReference>
<keyword evidence="3" id="KW-1003">Cell membrane</keyword>
<keyword evidence="6 7" id="KW-0472">Membrane</keyword>
<feature type="transmembrane region" description="Helical" evidence="7">
    <location>
        <begin position="35"/>
        <end position="58"/>
    </location>
</feature>
<keyword evidence="5 7" id="KW-1133">Transmembrane helix</keyword>
<name>A0A4Q7WLF6_9ACTN</name>
<keyword evidence="4 7" id="KW-0812">Transmembrane</keyword>
<dbReference type="CDD" id="cd06261">
    <property type="entry name" value="TM_PBP2"/>
    <property type="match status" value="1"/>
</dbReference>
<keyword evidence="10" id="KW-1185">Reference proteome</keyword>